<feature type="active site" description="Proton donor/acceptor" evidence="5">
    <location>
        <position position="125"/>
    </location>
</feature>
<name>A0A2H0V4D5_9BACT</name>
<dbReference type="GO" id="GO:0004619">
    <property type="term" value="F:phosphoglycerate mutase activity"/>
    <property type="evidence" value="ECO:0007669"/>
    <property type="project" value="UniProtKB-EC"/>
</dbReference>
<evidence type="ECO:0000256" key="4">
    <source>
        <dbReference type="ARBA" id="ARBA00023235"/>
    </source>
</evidence>
<dbReference type="Pfam" id="PF00300">
    <property type="entry name" value="His_Phos_1"/>
    <property type="match status" value="1"/>
</dbReference>
<feature type="binding site" evidence="6">
    <location>
        <position position="103"/>
    </location>
    <ligand>
        <name>substrate</name>
    </ligand>
</feature>
<evidence type="ECO:0000256" key="1">
    <source>
        <dbReference type="ARBA" id="ARBA00006717"/>
    </source>
</evidence>
<organism evidence="7 8">
    <name type="scientific">Candidatus Falkowbacteria bacterium CG10_big_fil_rev_8_21_14_0_10_39_11</name>
    <dbReference type="NCBI Taxonomy" id="1974565"/>
    <lineage>
        <taxon>Bacteria</taxon>
        <taxon>Candidatus Falkowiibacteriota</taxon>
    </lineage>
</organism>
<sequence>MIHRIQRIIPIEVTDYLRNLIQTFLFPWPEALVLVRHAESLANYETDLIRDGVITGYTGKVKDKRDMDVELTERGHEQAIMTGIWLRERFPEFDKYFRSPYIRTCQTSEHLYPHAHWRNDARLREKDFGVVDQLTDEEVAARYPDLVEYKKKIKKFYLRPPGGENYPDMAFDRGHNFLGMLKRDYPRRTVVVVSHSALLMCIRFLLEKMDEETLLEKQKTEPIENASVIIYRQQVIKGKSRLIPDCPPVAPWKQYLK</sequence>
<dbReference type="AlphaFoldDB" id="A0A2H0V4D5"/>
<evidence type="ECO:0000256" key="6">
    <source>
        <dbReference type="PIRSR" id="PIRSR613078-2"/>
    </source>
</evidence>
<dbReference type="SMART" id="SM00855">
    <property type="entry name" value="PGAM"/>
    <property type="match status" value="1"/>
</dbReference>
<dbReference type="GO" id="GO:0006096">
    <property type="term" value="P:glycolytic process"/>
    <property type="evidence" value="ECO:0007669"/>
    <property type="project" value="UniProtKB-KW"/>
</dbReference>
<evidence type="ECO:0000256" key="3">
    <source>
        <dbReference type="ARBA" id="ARBA00023152"/>
    </source>
</evidence>
<proteinExistence type="inferred from homology"/>
<evidence type="ECO:0000256" key="5">
    <source>
        <dbReference type="PIRSR" id="PIRSR613078-1"/>
    </source>
</evidence>
<dbReference type="InterPro" id="IPR013078">
    <property type="entry name" value="His_Pase_superF_clade-1"/>
</dbReference>
<feature type="binding site" evidence="6">
    <location>
        <begin position="55"/>
        <end position="56"/>
    </location>
    <ligand>
        <name>substrate</name>
    </ligand>
</feature>
<keyword evidence="3" id="KW-0324">Glycolysis</keyword>
<protein>
    <recommendedName>
        <fullName evidence="2">phosphoglycerate mutase (2,3-diphosphoglycerate-dependent)</fullName>
        <ecNumber evidence="2">5.4.2.11</ecNumber>
    </recommendedName>
</protein>
<dbReference type="SUPFAM" id="SSF53254">
    <property type="entry name" value="Phosphoglycerate mutase-like"/>
    <property type="match status" value="1"/>
</dbReference>
<feature type="active site" description="Tele-phosphohistidine intermediate" evidence="5">
    <location>
        <position position="37"/>
    </location>
</feature>
<dbReference type="EMBL" id="PFAP01000029">
    <property type="protein sequence ID" value="PIR93931.1"/>
    <property type="molecule type" value="Genomic_DNA"/>
</dbReference>
<gene>
    <name evidence="7" type="ORF">COT97_03970</name>
</gene>
<comment type="caution">
    <text evidence="7">The sequence shown here is derived from an EMBL/GenBank/DDBJ whole genome shotgun (WGS) entry which is preliminary data.</text>
</comment>
<dbReference type="InterPro" id="IPR029033">
    <property type="entry name" value="His_PPase_superfam"/>
</dbReference>
<keyword evidence="4" id="KW-0413">Isomerase</keyword>
<dbReference type="Gene3D" id="3.40.50.1240">
    <property type="entry name" value="Phosphoglycerate mutase-like"/>
    <property type="match status" value="1"/>
</dbReference>
<dbReference type="Proteomes" id="UP000229901">
    <property type="component" value="Unassembled WGS sequence"/>
</dbReference>
<evidence type="ECO:0000313" key="8">
    <source>
        <dbReference type="Proteomes" id="UP000229901"/>
    </source>
</evidence>
<dbReference type="InterPro" id="IPR005952">
    <property type="entry name" value="Phosphogly_mut1"/>
</dbReference>
<feature type="binding site" evidence="6">
    <location>
        <begin position="36"/>
        <end position="43"/>
    </location>
    <ligand>
        <name>substrate</name>
    </ligand>
</feature>
<evidence type="ECO:0000313" key="7">
    <source>
        <dbReference type="EMBL" id="PIR93931.1"/>
    </source>
</evidence>
<dbReference type="EC" id="5.4.2.11" evidence="2"/>
<reference evidence="8" key="1">
    <citation type="submission" date="2017-09" db="EMBL/GenBank/DDBJ databases">
        <title>Depth-based differentiation of microbial function through sediment-hosted aquifers and enrichment of novel symbionts in the deep terrestrial subsurface.</title>
        <authorList>
            <person name="Probst A.J."/>
            <person name="Ladd B."/>
            <person name="Jarett J.K."/>
            <person name="Geller-Mcgrath D.E."/>
            <person name="Sieber C.M.K."/>
            <person name="Emerson J.B."/>
            <person name="Anantharaman K."/>
            <person name="Thomas B.C."/>
            <person name="Malmstrom R."/>
            <person name="Stieglmeier M."/>
            <person name="Klingl A."/>
            <person name="Woyke T."/>
            <person name="Ryan C.M."/>
            <person name="Banfield J.F."/>
        </authorList>
    </citation>
    <scope>NUCLEOTIDE SEQUENCE [LARGE SCALE GENOMIC DNA]</scope>
</reference>
<comment type="similarity">
    <text evidence="1">Belongs to the phosphoglycerate mutase family. BPG-dependent PGAM subfamily.</text>
</comment>
<evidence type="ECO:0000256" key="2">
    <source>
        <dbReference type="ARBA" id="ARBA00012028"/>
    </source>
</evidence>
<dbReference type="PANTHER" id="PTHR11931">
    <property type="entry name" value="PHOSPHOGLYCERATE MUTASE"/>
    <property type="match status" value="1"/>
</dbReference>
<dbReference type="CDD" id="cd07067">
    <property type="entry name" value="HP_PGM_like"/>
    <property type="match status" value="1"/>
</dbReference>
<accession>A0A2H0V4D5</accession>